<accession>A0A8S3QZ71</accession>
<dbReference type="GO" id="GO:0016810">
    <property type="term" value="F:hydrolase activity, acting on carbon-nitrogen (but not peptide) bonds"/>
    <property type="evidence" value="ECO:0007669"/>
    <property type="project" value="InterPro"/>
</dbReference>
<evidence type="ECO:0000259" key="1">
    <source>
        <dbReference type="Pfam" id="PF01979"/>
    </source>
</evidence>
<dbReference type="InterPro" id="IPR011059">
    <property type="entry name" value="Metal-dep_hydrolase_composite"/>
</dbReference>
<feature type="domain" description="Amidohydrolase-related" evidence="1">
    <location>
        <begin position="289"/>
        <end position="365"/>
    </location>
</feature>
<evidence type="ECO:0000313" key="3">
    <source>
        <dbReference type="Proteomes" id="UP000683360"/>
    </source>
</evidence>
<reference evidence="2" key="1">
    <citation type="submission" date="2021-03" db="EMBL/GenBank/DDBJ databases">
        <authorList>
            <person name="Bekaert M."/>
        </authorList>
    </citation>
    <scope>NUCLEOTIDE SEQUENCE</scope>
</reference>
<dbReference type="PANTHER" id="PTHR42717">
    <property type="entry name" value="DIHYDROOROTASE-RELATED"/>
    <property type="match status" value="1"/>
</dbReference>
<protein>
    <recommendedName>
        <fullName evidence="1">Amidohydrolase-related domain-containing protein</fullName>
    </recommendedName>
</protein>
<dbReference type="Gene3D" id="3.20.20.140">
    <property type="entry name" value="Metal-dependent hydrolases"/>
    <property type="match status" value="1"/>
</dbReference>
<dbReference type="GO" id="GO:0019213">
    <property type="term" value="F:deacetylase activity"/>
    <property type="evidence" value="ECO:0007669"/>
    <property type="project" value="InterPro"/>
</dbReference>
<dbReference type="Proteomes" id="UP000683360">
    <property type="component" value="Unassembled WGS sequence"/>
</dbReference>
<dbReference type="AlphaFoldDB" id="A0A8S3QZ71"/>
<dbReference type="Pfam" id="PF01979">
    <property type="entry name" value="Amidohydro_1"/>
    <property type="match status" value="1"/>
</dbReference>
<dbReference type="InterPro" id="IPR020043">
    <property type="entry name" value="Deacetylase_Atu3266-like"/>
</dbReference>
<dbReference type="OrthoDB" id="194468at2759"/>
<name>A0A8S3QZ71_MYTED</name>
<organism evidence="2 3">
    <name type="scientific">Mytilus edulis</name>
    <name type="common">Blue mussel</name>
    <dbReference type="NCBI Taxonomy" id="6550"/>
    <lineage>
        <taxon>Eukaryota</taxon>
        <taxon>Metazoa</taxon>
        <taxon>Spiralia</taxon>
        <taxon>Lophotrochozoa</taxon>
        <taxon>Mollusca</taxon>
        <taxon>Bivalvia</taxon>
        <taxon>Autobranchia</taxon>
        <taxon>Pteriomorphia</taxon>
        <taxon>Mytilida</taxon>
        <taxon>Mytiloidea</taxon>
        <taxon>Mytilidae</taxon>
        <taxon>Mytilinae</taxon>
        <taxon>Mytilus</taxon>
    </lineage>
</organism>
<keyword evidence="3" id="KW-1185">Reference proteome</keyword>
<sequence>MTQADILIRNGRIIDPANGIDFTGSVAVSNGVIKAVGENLNIQAVKEFDATDCLITPGLIDCHVHCYEHATPLGVNPDETCLSRGVTTVVDAGSSGESTFPGLRKFIAEKSHTRVLCFLHIVKHGLASSGCAAGVSGGEIDSLNQVDVDACVKCIENNRDMIVGVKVRLSETISNGGKNEEEAFRRSLEASQRVGLPLMVHHTISTIPTQSDERSSILCCPRDLRPGDIYTHTFIGHKSTIIDASTRSVYPDVIDAKQRGVLFDVGHGQKAFSWPVAEICAKSGFWPDIIGSDLHTGNHDGPVYDLPTVMSKFLHIGMPITEIVKATTLTPARAIKLQNSIGSLTTGKSADITVLKIIDVDHDLEDGRCQNRRIKKVIVPIAVWKGGEQFQITKPRVFPNPEVLARNAPTMNNDIIRDVISL</sequence>
<dbReference type="Gene3D" id="2.30.40.10">
    <property type="entry name" value="Urease, subunit C, domain 1"/>
    <property type="match status" value="1"/>
</dbReference>
<dbReference type="PANTHER" id="PTHR42717:SF1">
    <property type="entry name" value="IMIDAZOLONEPROPIONASE AND RELATED AMIDOHYDROLASES"/>
    <property type="match status" value="1"/>
</dbReference>
<dbReference type="EMBL" id="CAJPWZ010000736">
    <property type="protein sequence ID" value="CAG2200222.1"/>
    <property type="molecule type" value="Genomic_DNA"/>
</dbReference>
<dbReference type="InterPro" id="IPR006680">
    <property type="entry name" value="Amidohydro-rel"/>
</dbReference>
<dbReference type="PIRSF" id="PIRSF039004">
    <property type="entry name" value="ADE_EF_0837"/>
    <property type="match status" value="1"/>
</dbReference>
<proteinExistence type="predicted"/>
<dbReference type="InterPro" id="IPR032466">
    <property type="entry name" value="Metal_Hydrolase"/>
</dbReference>
<dbReference type="SUPFAM" id="SSF51338">
    <property type="entry name" value="Composite domain of metallo-dependent hydrolases"/>
    <property type="match status" value="1"/>
</dbReference>
<gene>
    <name evidence="2" type="ORF">MEDL_14880</name>
</gene>
<comment type="caution">
    <text evidence="2">The sequence shown here is derived from an EMBL/GenBank/DDBJ whole genome shotgun (WGS) entry which is preliminary data.</text>
</comment>
<evidence type="ECO:0000313" key="2">
    <source>
        <dbReference type="EMBL" id="CAG2200222.1"/>
    </source>
</evidence>
<dbReference type="SUPFAM" id="SSF51556">
    <property type="entry name" value="Metallo-dependent hydrolases"/>
    <property type="match status" value="1"/>
</dbReference>